<evidence type="ECO:0000256" key="2">
    <source>
        <dbReference type="SAM" id="Phobius"/>
    </source>
</evidence>
<dbReference type="GeneID" id="4391948"/>
<organism evidence="3 4">
    <name type="scientific">Chaetomium globosum (strain ATCC 6205 / CBS 148.51 / DSM 1962 / NBRC 6347 / NRRL 1970)</name>
    <name type="common">Soil fungus</name>
    <dbReference type="NCBI Taxonomy" id="306901"/>
    <lineage>
        <taxon>Eukaryota</taxon>
        <taxon>Fungi</taxon>
        <taxon>Dikarya</taxon>
        <taxon>Ascomycota</taxon>
        <taxon>Pezizomycotina</taxon>
        <taxon>Sordariomycetes</taxon>
        <taxon>Sordariomycetidae</taxon>
        <taxon>Sordariales</taxon>
        <taxon>Chaetomiaceae</taxon>
        <taxon>Chaetomium</taxon>
    </lineage>
</organism>
<dbReference type="EMBL" id="CH408032">
    <property type="protein sequence ID" value="EAQ87701.1"/>
    <property type="molecule type" value="Genomic_DNA"/>
</dbReference>
<dbReference type="InterPro" id="IPR052337">
    <property type="entry name" value="SAT4-like"/>
</dbReference>
<dbReference type="Proteomes" id="UP000001056">
    <property type="component" value="Unassembled WGS sequence"/>
</dbReference>
<evidence type="ECO:0000313" key="4">
    <source>
        <dbReference type="Proteomes" id="UP000001056"/>
    </source>
</evidence>
<dbReference type="VEuPathDB" id="FungiDB:CHGG_04320"/>
<dbReference type="eggNOG" id="ENOG502RSJA">
    <property type="taxonomic scope" value="Eukaryota"/>
</dbReference>
<accession>Q2H1M6</accession>
<dbReference type="PANTHER" id="PTHR33048:SF47">
    <property type="entry name" value="INTEGRAL MEMBRANE PROTEIN-RELATED"/>
    <property type="match status" value="1"/>
</dbReference>
<dbReference type="AlphaFoldDB" id="Q2H1M6"/>
<name>Q2H1M6_CHAGB</name>
<dbReference type="OrthoDB" id="2988756at2759"/>
<reference evidence="4" key="1">
    <citation type="journal article" date="2015" name="Genome Announc.">
        <title>Draft genome sequence of the cellulolytic fungus Chaetomium globosum.</title>
        <authorList>
            <person name="Cuomo C.A."/>
            <person name="Untereiner W.A."/>
            <person name="Ma L.-J."/>
            <person name="Grabherr M."/>
            <person name="Birren B.W."/>
        </authorList>
    </citation>
    <scope>NUCLEOTIDE SEQUENCE [LARGE SCALE GENOMIC DNA]</scope>
    <source>
        <strain evidence="4">ATCC 6205 / CBS 148.51 / DSM 1962 / NBRC 6347 / NRRL 1970</strain>
    </source>
</reference>
<evidence type="ECO:0000256" key="1">
    <source>
        <dbReference type="SAM" id="MobiDB-lite"/>
    </source>
</evidence>
<proteinExistence type="predicted"/>
<dbReference type="HOGENOM" id="CLU_1102668_0_0_1"/>
<keyword evidence="2" id="KW-1133">Transmembrane helix</keyword>
<evidence type="ECO:0000313" key="3">
    <source>
        <dbReference type="EMBL" id="EAQ87701.1"/>
    </source>
</evidence>
<keyword evidence="2" id="KW-0812">Transmembrane</keyword>
<dbReference type="RefSeq" id="XP_001223534.1">
    <property type="nucleotide sequence ID" value="XM_001223533.1"/>
</dbReference>
<gene>
    <name evidence="3" type="ORF">CHGG_04320</name>
</gene>
<keyword evidence="2" id="KW-0472">Membrane</keyword>
<sequence>MLWASSLKPLKKAGVILLFSGGVFVTAAGILRCILIITVWTPTNSNDMKTIADANVPLQDPVNGAQKAGSWAVRETFVAVVTSNLPILSSLIARCFCPIIGSLRSLSSSANRAARLSQNGDVKLRGFIIENKNPRRGMGPRSVNPIPNFSGHDSEENIYTRNDEGGGGGGTASYDIDLESARTTSVRLGVIVKQTSIEVIETLNLGGEASGQDVGDYYLVTQSQREAEILARKPSAGKRRRSSSAFGIGRAA</sequence>
<feature type="transmembrane region" description="Helical" evidence="2">
    <location>
        <begin position="15"/>
        <end position="40"/>
    </location>
</feature>
<feature type="region of interest" description="Disordered" evidence="1">
    <location>
        <begin position="232"/>
        <end position="252"/>
    </location>
</feature>
<protein>
    <submittedName>
        <fullName evidence="3">Uncharacterized protein</fullName>
    </submittedName>
</protein>
<dbReference type="PANTHER" id="PTHR33048">
    <property type="entry name" value="PTH11-LIKE INTEGRAL MEMBRANE PROTEIN (AFU_ORTHOLOGUE AFUA_5G11245)"/>
    <property type="match status" value="1"/>
</dbReference>
<keyword evidence="4" id="KW-1185">Reference proteome</keyword>
<dbReference type="InParanoid" id="Q2H1M6"/>